<protein>
    <submittedName>
        <fullName evidence="1">Uncharacterized protein</fullName>
    </submittedName>
</protein>
<dbReference type="AlphaFoldDB" id="X1TWH0"/>
<sequence length="82" mass="9064">MADIILKVDSKHRISLTKLLKSKNVSSVSCSIMGDGHIILKPIASSPIIPNEETLQAIRETESGVGLVYFENDKDFYQDLDS</sequence>
<dbReference type="EMBL" id="BARW01032110">
    <property type="protein sequence ID" value="GAJ09678.1"/>
    <property type="molecule type" value="Genomic_DNA"/>
</dbReference>
<comment type="caution">
    <text evidence="1">The sequence shown here is derived from an EMBL/GenBank/DDBJ whole genome shotgun (WGS) entry which is preliminary data.</text>
</comment>
<evidence type="ECO:0000313" key="1">
    <source>
        <dbReference type="EMBL" id="GAJ09678.1"/>
    </source>
</evidence>
<accession>X1TWH0</accession>
<organism evidence="1">
    <name type="scientific">marine sediment metagenome</name>
    <dbReference type="NCBI Taxonomy" id="412755"/>
    <lineage>
        <taxon>unclassified sequences</taxon>
        <taxon>metagenomes</taxon>
        <taxon>ecological metagenomes</taxon>
    </lineage>
</organism>
<name>X1TWH0_9ZZZZ</name>
<proteinExistence type="predicted"/>
<reference evidence="1" key="1">
    <citation type="journal article" date="2014" name="Front. Microbiol.">
        <title>High frequency of phylogenetically diverse reductive dehalogenase-homologous genes in deep subseafloor sedimentary metagenomes.</title>
        <authorList>
            <person name="Kawai M."/>
            <person name="Futagami T."/>
            <person name="Toyoda A."/>
            <person name="Takaki Y."/>
            <person name="Nishi S."/>
            <person name="Hori S."/>
            <person name="Arai W."/>
            <person name="Tsubouchi T."/>
            <person name="Morono Y."/>
            <person name="Uchiyama I."/>
            <person name="Ito T."/>
            <person name="Fujiyama A."/>
            <person name="Inagaki F."/>
            <person name="Takami H."/>
        </authorList>
    </citation>
    <scope>NUCLEOTIDE SEQUENCE</scope>
    <source>
        <strain evidence="1">Expedition CK06-06</strain>
    </source>
</reference>
<gene>
    <name evidence="1" type="ORF">S12H4_50898</name>
</gene>